<sequence>MEDEMKNKSNDATPASVGPGRGAIQRPTEPRIPLMDVSALSEEQRTMAAIGASSVLRMLAHRGDLLAAWLEFGAHLTTGGRVSMRTRELLILRVALRSSCEYEWANHVPGALSTGITAAEIASLAQGTDSWSDADAAVLDLVDDLCADDCASEKTWKALTAMYDEGEIIELLMLIGFYRMNAGFLNSLGVLAEPGRPRLGQGMSYETSVPPQRPTSTSTAGALAEVKLDGIWHLKFYHPAATQELRLVLVMKEGVLSGSGTNEAAGITVPISEGKVQGHQVTFTTVMTKPFQVTITWDGIVDGDFLAGTARISGVGSFPFDGTRIGEI</sequence>
<reference evidence="3" key="1">
    <citation type="submission" date="2020-10" db="EMBL/GenBank/DDBJ databases">
        <title>Taxonomic study of unclassified bacteria belonging to the class Ktedonobacteria.</title>
        <authorList>
            <person name="Yabe S."/>
            <person name="Wang C.M."/>
            <person name="Zheng Y."/>
            <person name="Sakai Y."/>
            <person name="Cavaletti L."/>
            <person name="Monciardini P."/>
            <person name="Donadio S."/>
        </authorList>
    </citation>
    <scope>NUCLEOTIDE SEQUENCE</scope>
    <source>
        <strain evidence="3">ID150040</strain>
    </source>
</reference>
<evidence type="ECO:0000256" key="1">
    <source>
        <dbReference type="SAM" id="MobiDB-lite"/>
    </source>
</evidence>
<evidence type="ECO:0000313" key="4">
    <source>
        <dbReference type="Proteomes" id="UP000597444"/>
    </source>
</evidence>
<dbReference type="RefSeq" id="WP_220203322.1">
    <property type="nucleotide sequence ID" value="NZ_BNJK01000001.1"/>
</dbReference>
<dbReference type="PANTHER" id="PTHR34846">
    <property type="entry name" value="4-CARBOXYMUCONOLACTONE DECARBOXYLASE FAMILY PROTEIN (AFU_ORTHOLOGUE AFUA_6G11590)"/>
    <property type="match status" value="1"/>
</dbReference>
<protein>
    <submittedName>
        <fullName evidence="3">Carboxymuconolactone decarboxylase family protein</fullName>
    </submittedName>
</protein>
<evidence type="ECO:0000313" key="3">
    <source>
        <dbReference type="EMBL" id="GHO92496.1"/>
    </source>
</evidence>
<dbReference type="PANTHER" id="PTHR34846:SF5">
    <property type="entry name" value="CARBOXYMUCONOLACTONE DECARBOXYLASE-LIKE DOMAIN-CONTAINING PROTEIN"/>
    <property type="match status" value="1"/>
</dbReference>
<accession>A0A8J3IN85</accession>
<feature type="domain" description="Carboxymuconolactone decarboxylase-like" evidence="2">
    <location>
        <begin position="64"/>
        <end position="135"/>
    </location>
</feature>
<organism evidence="3 4">
    <name type="scientific">Reticulibacter mediterranei</name>
    <dbReference type="NCBI Taxonomy" id="2778369"/>
    <lineage>
        <taxon>Bacteria</taxon>
        <taxon>Bacillati</taxon>
        <taxon>Chloroflexota</taxon>
        <taxon>Ktedonobacteria</taxon>
        <taxon>Ktedonobacterales</taxon>
        <taxon>Reticulibacteraceae</taxon>
        <taxon>Reticulibacter</taxon>
    </lineage>
</organism>
<dbReference type="GO" id="GO:0051920">
    <property type="term" value="F:peroxiredoxin activity"/>
    <property type="evidence" value="ECO:0007669"/>
    <property type="project" value="InterPro"/>
</dbReference>
<dbReference type="InterPro" id="IPR003779">
    <property type="entry name" value="CMD-like"/>
</dbReference>
<dbReference type="SUPFAM" id="SSF69118">
    <property type="entry name" value="AhpD-like"/>
    <property type="match status" value="1"/>
</dbReference>
<proteinExistence type="predicted"/>
<dbReference type="Gene3D" id="1.20.1290.10">
    <property type="entry name" value="AhpD-like"/>
    <property type="match status" value="1"/>
</dbReference>
<comment type="caution">
    <text evidence="3">The sequence shown here is derived from an EMBL/GenBank/DDBJ whole genome shotgun (WGS) entry which is preliminary data.</text>
</comment>
<evidence type="ECO:0000259" key="2">
    <source>
        <dbReference type="Pfam" id="PF02627"/>
    </source>
</evidence>
<dbReference type="Proteomes" id="UP000597444">
    <property type="component" value="Unassembled WGS sequence"/>
</dbReference>
<keyword evidence="4" id="KW-1185">Reference proteome</keyword>
<dbReference type="InterPro" id="IPR029032">
    <property type="entry name" value="AhpD-like"/>
</dbReference>
<dbReference type="EMBL" id="BNJK01000001">
    <property type="protein sequence ID" value="GHO92496.1"/>
    <property type="molecule type" value="Genomic_DNA"/>
</dbReference>
<gene>
    <name evidence="3" type="ORF">KSF_025440</name>
</gene>
<dbReference type="Pfam" id="PF02627">
    <property type="entry name" value="CMD"/>
    <property type="match status" value="1"/>
</dbReference>
<feature type="region of interest" description="Disordered" evidence="1">
    <location>
        <begin position="1"/>
        <end position="31"/>
    </location>
</feature>
<name>A0A8J3IN85_9CHLR</name>
<dbReference type="AlphaFoldDB" id="A0A8J3IN85"/>